<dbReference type="InterPro" id="IPR052448">
    <property type="entry name" value="DnaJ_C16_autophagy_reg"/>
</dbReference>
<feature type="compositionally biased region" description="Basic residues" evidence="6">
    <location>
        <begin position="57"/>
        <end position="66"/>
    </location>
</feature>
<dbReference type="PRINTS" id="PR00625">
    <property type="entry name" value="JDOMAIN"/>
</dbReference>
<dbReference type="SMART" id="SM00271">
    <property type="entry name" value="DnaJ"/>
    <property type="match status" value="1"/>
</dbReference>
<sequence>MPKKSRNKGGANNKKKEDDIKEVDVSELVAQLQSDGSREGLPEECSGIVPPPSGRFNSRRNKKGKKASVSADGEPMSTEKSDRPDEAEESDSSFVMVEAAGDMQDSSDEDKGVLEGDIEGEGHARDAKGYTPEEAAADAEGTKKLSKSKQRRLRQREKEKLHGSTRRAQEEKDGREDIGEEEEDNLLTEGSGDEAAGESSDKRQKKTRREPQAFAWSDCKWLLYVLPIIALLIALKMGEEAYQEMGGWSLGDQEEDYYQVLNVDPKAKHGEIRNAYRKLAMKWHPDKNPDCDSCLAHFQSVAKAYETLGDENKRKVYDTNRGGYDSIPSDYSTRLTTENYHSIMDHSVDIWIVEVYSDLDKYCHHIAPAWDEVASDLKGFIKFGRINSQTDRGLFKSLPITPRTTPTIFRFMPAHPEIPPSLMPIADINPVTLKRWILDELPVMYTTLETADAAEEAALASDRPVMVLRTRAAHTTPLLKAMIYKFSHAMRFLVVNGDHELQRRNDIVARLLYGGEEVTTRHLKTRTIEETLSEMMREVPLEINQLNVKELCRPAKGVADSMKIYCVLLGPKTSKAEADDLVVSLRKQKATFRKFDPSDVDIDVQLGWGGEQCAEQYGDAIVLEYETQRYAALKDLDGRVPQLFTDLSLGDLVFHPLRDHIGECLDDPRKSRFDAVMKLLSSKEAM</sequence>
<evidence type="ECO:0000256" key="4">
    <source>
        <dbReference type="ARBA" id="ARBA00035002"/>
    </source>
</evidence>
<evidence type="ECO:0000256" key="6">
    <source>
        <dbReference type="SAM" id="MobiDB-lite"/>
    </source>
</evidence>
<keyword evidence="3" id="KW-0072">Autophagy</keyword>
<dbReference type="Pfam" id="PF00226">
    <property type="entry name" value="DnaJ"/>
    <property type="match status" value="1"/>
</dbReference>
<dbReference type="Gene3D" id="3.40.30.10">
    <property type="entry name" value="Glutaredoxin"/>
    <property type="match status" value="1"/>
</dbReference>
<keyword evidence="7" id="KW-0812">Transmembrane</keyword>
<comment type="function">
    <text evidence="4">Plays an important role in regulating the size of autophagosomes during the formation process.</text>
</comment>
<feature type="domain" description="J" evidence="8">
    <location>
        <begin position="256"/>
        <end position="321"/>
    </location>
</feature>
<keyword evidence="10" id="KW-1185">Reference proteome</keyword>
<dbReference type="SUPFAM" id="SSF52833">
    <property type="entry name" value="Thioredoxin-like"/>
    <property type="match status" value="1"/>
</dbReference>
<evidence type="ECO:0000313" key="9">
    <source>
        <dbReference type="EMBL" id="KAF4674862.1"/>
    </source>
</evidence>
<dbReference type="PANTHER" id="PTHR44303:SF2">
    <property type="entry name" value="DNAJ HOMOLOG SUBFAMILY C MEMBER 16"/>
    <property type="match status" value="1"/>
</dbReference>
<feature type="region of interest" description="Disordered" evidence="6">
    <location>
        <begin position="1"/>
        <end position="209"/>
    </location>
</feature>
<accession>A0A7J6MTE5</accession>
<evidence type="ECO:0000256" key="7">
    <source>
        <dbReference type="SAM" id="Phobius"/>
    </source>
</evidence>
<dbReference type="PROSITE" id="PS50076">
    <property type="entry name" value="DNAJ_2"/>
    <property type="match status" value="1"/>
</dbReference>
<dbReference type="SUPFAM" id="SSF46565">
    <property type="entry name" value="Chaperone J-domain"/>
    <property type="match status" value="1"/>
</dbReference>
<reference evidence="9 10" key="1">
    <citation type="submission" date="2020-04" db="EMBL/GenBank/DDBJ databases">
        <title>Perkinsus chesapeaki whole genome sequence.</title>
        <authorList>
            <person name="Bogema D.R."/>
        </authorList>
    </citation>
    <scope>NUCLEOTIDE SEQUENCE [LARGE SCALE GENOMIC DNA]</scope>
    <source>
        <strain evidence="9">ATCC PRA-425</strain>
    </source>
</reference>
<evidence type="ECO:0000256" key="5">
    <source>
        <dbReference type="ARBA" id="ARBA00035043"/>
    </source>
</evidence>
<organism evidence="9 10">
    <name type="scientific">Perkinsus chesapeaki</name>
    <name type="common">Clam parasite</name>
    <name type="synonym">Perkinsus andrewsi</name>
    <dbReference type="NCBI Taxonomy" id="330153"/>
    <lineage>
        <taxon>Eukaryota</taxon>
        <taxon>Sar</taxon>
        <taxon>Alveolata</taxon>
        <taxon>Perkinsozoa</taxon>
        <taxon>Perkinsea</taxon>
        <taxon>Perkinsida</taxon>
        <taxon>Perkinsidae</taxon>
        <taxon>Perkinsus</taxon>
    </lineage>
</organism>
<dbReference type="Pfam" id="PF00085">
    <property type="entry name" value="Thioredoxin"/>
    <property type="match status" value="1"/>
</dbReference>
<proteinExistence type="predicted"/>
<feature type="compositionally biased region" description="Acidic residues" evidence="6">
    <location>
        <begin position="178"/>
        <end position="196"/>
    </location>
</feature>
<dbReference type="InterPro" id="IPR001623">
    <property type="entry name" value="DnaJ_domain"/>
</dbReference>
<dbReference type="GO" id="GO:0006914">
    <property type="term" value="P:autophagy"/>
    <property type="evidence" value="ECO:0007669"/>
    <property type="project" value="UniProtKB-KW"/>
</dbReference>
<gene>
    <name evidence="9" type="ORF">FOL47_008610</name>
</gene>
<dbReference type="Proteomes" id="UP000591131">
    <property type="component" value="Unassembled WGS sequence"/>
</dbReference>
<dbReference type="InterPro" id="IPR036869">
    <property type="entry name" value="J_dom_sf"/>
</dbReference>
<feature type="transmembrane region" description="Helical" evidence="7">
    <location>
        <begin position="213"/>
        <end position="235"/>
    </location>
</feature>
<feature type="compositionally biased region" description="Basic and acidic residues" evidence="6">
    <location>
        <begin position="156"/>
        <end position="177"/>
    </location>
</feature>
<dbReference type="InterPro" id="IPR018253">
    <property type="entry name" value="DnaJ_domain_CS"/>
</dbReference>
<dbReference type="Gene3D" id="1.10.287.110">
    <property type="entry name" value="DnaJ domain"/>
    <property type="match status" value="1"/>
</dbReference>
<dbReference type="InterPro" id="IPR013766">
    <property type="entry name" value="Thioredoxin_domain"/>
</dbReference>
<dbReference type="CDD" id="cd06257">
    <property type="entry name" value="DnaJ"/>
    <property type="match status" value="1"/>
</dbReference>
<dbReference type="PROSITE" id="PS00636">
    <property type="entry name" value="DNAJ_1"/>
    <property type="match status" value="1"/>
</dbReference>
<keyword evidence="7" id="KW-1133">Transmembrane helix</keyword>
<keyword evidence="7" id="KW-0472">Membrane</keyword>
<protein>
    <recommendedName>
        <fullName evidence="2">DnaJ homolog subfamily C member 16</fullName>
    </recommendedName>
    <alternativeName>
        <fullName evidence="5">Endoplasmic reticulum DNA J domain-containing protein 8</fullName>
    </alternativeName>
</protein>
<comment type="subcellular location">
    <subcellularLocation>
        <location evidence="1">Endoplasmic reticulum membrane</location>
        <topology evidence="1">Single-pass type IV membrane protein</topology>
    </subcellularLocation>
</comment>
<comment type="caution">
    <text evidence="9">The sequence shown here is derived from an EMBL/GenBank/DDBJ whole genome shotgun (WGS) entry which is preliminary data.</text>
</comment>
<evidence type="ECO:0000256" key="2">
    <source>
        <dbReference type="ARBA" id="ARBA00020921"/>
    </source>
</evidence>
<dbReference type="PANTHER" id="PTHR44303">
    <property type="entry name" value="DNAJ HOMOLOG SUBFAMILY C MEMBER 16"/>
    <property type="match status" value="1"/>
</dbReference>
<dbReference type="OrthoDB" id="442888at2759"/>
<dbReference type="InterPro" id="IPR036249">
    <property type="entry name" value="Thioredoxin-like_sf"/>
</dbReference>
<feature type="compositionally biased region" description="Basic residues" evidence="6">
    <location>
        <begin position="144"/>
        <end position="155"/>
    </location>
</feature>
<dbReference type="EMBL" id="JAAPAO010000056">
    <property type="protein sequence ID" value="KAF4674862.1"/>
    <property type="molecule type" value="Genomic_DNA"/>
</dbReference>
<evidence type="ECO:0000313" key="10">
    <source>
        <dbReference type="Proteomes" id="UP000591131"/>
    </source>
</evidence>
<evidence type="ECO:0000256" key="3">
    <source>
        <dbReference type="ARBA" id="ARBA00023006"/>
    </source>
</evidence>
<feature type="compositionally biased region" description="Basic and acidic residues" evidence="6">
    <location>
        <begin position="109"/>
        <end position="128"/>
    </location>
</feature>
<name>A0A7J6MTE5_PERCH</name>
<dbReference type="GO" id="GO:0005789">
    <property type="term" value="C:endoplasmic reticulum membrane"/>
    <property type="evidence" value="ECO:0007669"/>
    <property type="project" value="UniProtKB-SubCell"/>
</dbReference>
<feature type="compositionally biased region" description="Basic and acidic residues" evidence="6">
    <location>
        <begin position="14"/>
        <end position="24"/>
    </location>
</feature>
<evidence type="ECO:0000256" key="1">
    <source>
        <dbReference type="ARBA" id="ARBA00004163"/>
    </source>
</evidence>
<evidence type="ECO:0000259" key="8">
    <source>
        <dbReference type="PROSITE" id="PS50076"/>
    </source>
</evidence>
<dbReference type="AlphaFoldDB" id="A0A7J6MTE5"/>